<name>A0A317PG59_9HYPH</name>
<dbReference type="OrthoDB" id="8138004at2"/>
<reference evidence="2 3" key="1">
    <citation type="submission" date="2018-05" db="EMBL/GenBank/DDBJ databases">
        <title>Genomic Encyclopedia of Type Strains, Phase IV (KMG-IV): sequencing the most valuable type-strain genomes for metagenomic binning, comparative biology and taxonomic classification.</title>
        <authorList>
            <person name="Goeker M."/>
        </authorList>
    </citation>
    <scope>NUCLEOTIDE SEQUENCE [LARGE SCALE GENOMIC DNA]</scope>
    <source>
        <strain evidence="2 3">DSM 16791</strain>
    </source>
</reference>
<dbReference type="Proteomes" id="UP000246352">
    <property type="component" value="Unassembled WGS sequence"/>
</dbReference>
<accession>A0A317PG59</accession>
<feature type="domain" description="Phasin" evidence="1">
    <location>
        <begin position="56"/>
        <end position="144"/>
    </location>
</feature>
<evidence type="ECO:0000313" key="2">
    <source>
        <dbReference type="EMBL" id="PWV95392.1"/>
    </source>
</evidence>
<protein>
    <submittedName>
        <fullName evidence="2">Phasin protein</fullName>
    </submittedName>
</protein>
<comment type="caution">
    <text evidence="2">The sequence shown here is derived from an EMBL/GenBank/DDBJ whole genome shotgun (WGS) entry which is preliminary data.</text>
</comment>
<proteinExistence type="predicted"/>
<keyword evidence="3" id="KW-1185">Reference proteome</keyword>
<organism evidence="2 3">
    <name type="scientific">Hoeflea marina</name>
    <dbReference type="NCBI Taxonomy" id="274592"/>
    <lineage>
        <taxon>Bacteria</taxon>
        <taxon>Pseudomonadati</taxon>
        <taxon>Pseudomonadota</taxon>
        <taxon>Alphaproteobacteria</taxon>
        <taxon>Hyphomicrobiales</taxon>
        <taxon>Rhizobiaceae</taxon>
        <taxon>Hoeflea</taxon>
    </lineage>
</organism>
<dbReference type="AlphaFoldDB" id="A0A317PG59"/>
<sequence length="158" mass="16727">MTRTTKTTNDATSAIKNIFDSVEKKIAVPAETREFVARQAAAAKAHAETAHAGAARMNADAEKAAVTMFSQYAAFTKGLLDLTHANVTHALATVEKMSAASSVNDAVQIQAEYVRDAAKANFEHARSTAEMAQKQAAEAAASVRDEATKAFELARKAA</sequence>
<dbReference type="EMBL" id="QGTR01000011">
    <property type="protein sequence ID" value="PWV95392.1"/>
    <property type="molecule type" value="Genomic_DNA"/>
</dbReference>
<dbReference type="Pfam" id="PF09361">
    <property type="entry name" value="Phasin_2"/>
    <property type="match status" value="1"/>
</dbReference>
<evidence type="ECO:0000313" key="3">
    <source>
        <dbReference type="Proteomes" id="UP000246352"/>
    </source>
</evidence>
<gene>
    <name evidence="2" type="ORF">DFR52_11123</name>
</gene>
<dbReference type="RefSeq" id="WP_158285034.1">
    <property type="nucleotide sequence ID" value="NZ_QGTR01000011.1"/>
</dbReference>
<dbReference type="InterPro" id="IPR018968">
    <property type="entry name" value="Phasin"/>
</dbReference>
<evidence type="ECO:0000259" key="1">
    <source>
        <dbReference type="Pfam" id="PF09361"/>
    </source>
</evidence>